<dbReference type="AlphaFoldDB" id="A0A9P9D5R7"/>
<evidence type="ECO:0000313" key="2">
    <source>
        <dbReference type="EMBL" id="KAH7113002.1"/>
    </source>
</evidence>
<dbReference type="EMBL" id="JAGMUU010000050">
    <property type="protein sequence ID" value="KAH7112628.1"/>
    <property type="molecule type" value="Genomic_DNA"/>
</dbReference>
<accession>A0A9P9D5R7</accession>
<evidence type="ECO:0000313" key="3">
    <source>
        <dbReference type="Proteomes" id="UP000717696"/>
    </source>
</evidence>
<name>A0A9P9D5R7_9HYPO</name>
<dbReference type="EMBL" id="JAGMUU010000048">
    <property type="protein sequence ID" value="KAH7113002.1"/>
    <property type="molecule type" value="Genomic_DNA"/>
</dbReference>
<protein>
    <submittedName>
        <fullName evidence="2">Uncharacterized protein</fullName>
    </submittedName>
</protein>
<organism evidence="2 3">
    <name type="scientific">Dactylonectria estremocensis</name>
    <dbReference type="NCBI Taxonomy" id="1079267"/>
    <lineage>
        <taxon>Eukaryota</taxon>
        <taxon>Fungi</taxon>
        <taxon>Dikarya</taxon>
        <taxon>Ascomycota</taxon>
        <taxon>Pezizomycotina</taxon>
        <taxon>Sordariomycetes</taxon>
        <taxon>Hypocreomycetidae</taxon>
        <taxon>Hypocreales</taxon>
        <taxon>Nectriaceae</taxon>
        <taxon>Dactylonectria</taxon>
    </lineage>
</organism>
<gene>
    <name evidence="2" type="ORF">B0J13DRAFT_657533</name>
    <name evidence="1" type="ORF">B0J13DRAFT_659118</name>
</gene>
<sequence length="114" mass="12174">MAIISDKSRQAAARAACAYLAGDAVTRTTRGNPALPRKLTVIETASHHHTNASLVKKYISLLRAGKVLPSGNKGGQPPALTAAEERTLVTFIRTVEKSVFAVTEPAIRNYASFI</sequence>
<proteinExistence type="predicted"/>
<dbReference type="Proteomes" id="UP000717696">
    <property type="component" value="Unassembled WGS sequence"/>
</dbReference>
<comment type="caution">
    <text evidence="2">The sequence shown here is derived from an EMBL/GenBank/DDBJ whole genome shotgun (WGS) entry which is preliminary data.</text>
</comment>
<keyword evidence="3" id="KW-1185">Reference proteome</keyword>
<evidence type="ECO:0000313" key="1">
    <source>
        <dbReference type="EMBL" id="KAH7112628.1"/>
    </source>
</evidence>
<reference evidence="2" key="1">
    <citation type="journal article" date="2021" name="Nat. Commun.">
        <title>Genetic determinants of endophytism in the Arabidopsis root mycobiome.</title>
        <authorList>
            <person name="Mesny F."/>
            <person name="Miyauchi S."/>
            <person name="Thiergart T."/>
            <person name="Pickel B."/>
            <person name="Atanasova L."/>
            <person name="Karlsson M."/>
            <person name="Huettel B."/>
            <person name="Barry K.W."/>
            <person name="Haridas S."/>
            <person name="Chen C."/>
            <person name="Bauer D."/>
            <person name="Andreopoulos W."/>
            <person name="Pangilinan J."/>
            <person name="LaButti K."/>
            <person name="Riley R."/>
            <person name="Lipzen A."/>
            <person name="Clum A."/>
            <person name="Drula E."/>
            <person name="Henrissat B."/>
            <person name="Kohler A."/>
            <person name="Grigoriev I.V."/>
            <person name="Martin F.M."/>
            <person name="Hacquard S."/>
        </authorList>
    </citation>
    <scope>NUCLEOTIDE SEQUENCE</scope>
    <source>
        <strain evidence="2">MPI-CAGE-AT-0021</strain>
    </source>
</reference>
<dbReference type="OrthoDB" id="5097048at2759"/>